<gene>
    <name evidence="1" type="ORF">DBX24_00595</name>
</gene>
<protein>
    <submittedName>
        <fullName evidence="1">Uncharacterized protein</fullName>
    </submittedName>
</protein>
<dbReference type="Pfam" id="PF19775">
    <property type="entry name" value="DUF6261"/>
    <property type="match status" value="1"/>
</dbReference>
<evidence type="ECO:0000313" key="2">
    <source>
        <dbReference type="Proteomes" id="UP000464318"/>
    </source>
</evidence>
<dbReference type="EMBL" id="CP029149">
    <property type="protein sequence ID" value="QHN64492.1"/>
    <property type="molecule type" value="Genomic_DNA"/>
</dbReference>
<sequence>MKKLLTTARITEAGDTAHRLVSLYKSTPALKDEAFLKPLFVEMEEKTNALTEAVKRDAVISQLENADAKRDGAIRVLDRLLKGYKTIPLDTLKAYGVQLSAVFKKYGMKMTVENYSSQSNLIDSLLQDLSDSNKAAAIAALPGIAEAIDNIKTAQEEFVKIRANYDKGLAQKGSKETATSLRKPLLELINNKLLTYLAAMKIANPTKYKVFSEDVAVIITSVNEAIKARKKNKEKTP</sequence>
<accession>A0A6P1QQX8</accession>
<proteinExistence type="predicted"/>
<name>A0A6P1QQX8_9FLAO</name>
<reference evidence="1 2" key="1">
    <citation type="submission" date="2018-04" db="EMBL/GenBank/DDBJ databases">
        <title>Characteristic and Complete Genome Sequencing of A Novel Member of Infective Endocarditis Causative Bacteria: Bergeyella cardium QL-PH.</title>
        <authorList>
            <person name="Pan H."/>
            <person name="Sun E."/>
            <person name="Zhang Y."/>
        </authorList>
    </citation>
    <scope>NUCLEOTIDE SEQUENCE [LARGE SCALE GENOMIC DNA]</scope>
    <source>
        <strain evidence="1 2">HPQL</strain>
    </source>
</reference>
<keyword evidence="2" id="KW-1185">Reference proteome</keyword>
<organism evidence="1 2">
    <name type="scientific">Bergeyella cardium</name>
    <dbReference type="NCBI Taxonomy" id="1585976"/>
    <lineage>
        <taxon>Bacteria</taxon>
        <taxon>Pseudomonadati</taxon>
        <taxon>Bacteroidota</taxon>
        <taxon>Flavobacteriia</taxon>
        <taxon>Flavobacteriales</taxon>
        <taxon>Weeksellaceae</taxon>
        <taxon>Bergeyella</taxon>
    </lineage>
</organism>
<evidence type="ECO:0000313" key="1">
    <source>
        <dbReference type="EMBL" id="QHN64492.1"/>
    </source>
</evidence>
<dbReference type="RefSeq" id="WP_160223642.1">
    <property type="nucleotide sequence ID" value="NZ_CP029149.1"/>
</dbReference>
<dbReference type="KEGG" id="bcad:DBX24_00595"/>
<dbReference type="InterPro" id="IPR046228">
    <property type="entry name" value="DUF6261"/>
</dbReference>
<dbReference type="OrthoDB" id="1123496at2"/>
<dbReference type="Proteomes" id="UP000464318">
    <property type="component" value="Chromosome"/>
</dbReference>
<dbReference type="AlphaFoldDB" id="A0A6P1QQX8"/>